<reference evidence="1" key="1">
    <citation type="submission" date="2022-08" db="EMBL/GenBank/DDBJ databases">
        <title>Genome Sequence of Lecanicillium fungicola.</title>
        <authorList>
            <person name="Buettner E."/>
        </authorList>
    </citation>
    <scope>NUCLEOTIDE SEQUENCE</scope>
    <source>
        <strain evidence="1">Babe33</strain>
    </source>
</reference>
<evidence type="ECO:0000313" key="1">
    <source>
        <dbReference type="EMBL" id="KAJ2976867.1"/>
    </source>
</evidence>
<dbReference type="EMBL" id="JANJQO010000530">
    <property type="protein sequence ID" value="KAJ2976867.1"/>
    <property type="molecule type" value="Genomic_DNA"/>
</dbReference>
<evidence type="ECO:0000313" key="2">
    <source>
        <dbReference type="Proteomes" id="UP001143910"/>
    </source>
</evidence>
<sequence length="357" mass="39480">MKADILPTAFHMPGLLASILYMSYSHISSARGWGNPELALTLKAAAMFHINKKMSHPSTATCTNVIAAVSYLCTGLWVFGNSVEEMEIHLHGIDMMVKQRGMDSLGVYQFGTSVRRYLFLQHHVLAAIRAQATTSTFDFDYTRLSRSNSKLSTKYASPLYSPKSRLTQPAGLRGLRRGRIGVLRLAKTLIETVIAFDEGLIAETDLEILFGSTRIELGRHDISHCFGEMSSGDPILECCGLTTLIILDAAETARPLISSDPDLTLALVRALEKTHVEDGWARLDGVLYWICLVGSAAAQGRPGHGLLHSTLGRMMSEIAFTVLDFSYAIKPVWQLARLQLALKRRSSLRHGSMEWQQ</sequence>
<keyword evidence="2" id="KW-1185">Reference proteome</keyword>
<name>A0ACC1NC46_9HYPO</name>
<gene>
    <name evidence="1" type="ORF">NQ176_g4692</name>
</gene>
<comment type="caution">
    <text evidence="1">The sequence shown here is derived from an EMBL/GenBank/DDBJ whole genome shotgun (WGS) entry which is preliminary data.</text>
</comment>
<organism evidence="1 2">
    <name type="scientific">Zarea fungicola</name>
    <dbReference type="NCBI Taxonomy" id="93591"/>
    <lineage>
        <taxon>Eukaryota</taxon>
        <taxon>Fungi</taxon>
        <taxon>Dikarya</taxon>
        <taxon>Ascomycota</taxon>
        <taxon>Pezizomycotina</taxon>
        <taxon>Sordariomycetes</taxon>
        <taxon>Hypocreomycetidae</taxon>
        <taxon>Hypocreales</taxon>
        <taxon>Cordycipitaceae</taxon>
        <taxon>Zarea</taxon>
    </lineage>
</organism>
<proteinExistence type="predicted"/>
<protein>
    <submittedName>
        <fullName evidence="1">Uncharacterized protein</fullName>
    </submittedName>
</protein>
<dbReference type="Proteomes" id="UP001143910">
    <property type="component" value="Unassembled WGS sequence"/>
</dbReference>
<accession>A0ACC1NC46</accession>